<evidence type="ECO:0008006" key="5">
    <source>
        <dbReference type="Google" id="ProtNLM"/>
    </source>
</evidence>
<feature type="transmembrane region" description="Helical" evidence="2">
    <location>
        <begin position="188"/>
        <end position="205"/>
    </location>
</feature>
<feature type="transmembrane region" description="Helical" evidence="2">
    <location>
        <begin position="246"/>
        <end position="267"/>
    </location>
</feature>
<feature type="transmembrane region" description="Helical" evidence="2">
    <location>
        <begin position="119"/>
        <end position="137"/>
    </location>
</feature>
<dbReference type="AlphaFoldDB" id="A0AAD6YXX6"/>
<evidence type="ECO:0000313" key="3">
    <source>
        <dbReference type="EMBL" id="KAJ7300922.1"/>
    </source>
</evidence>
<keyword evidence="4" id="KW-1185">Reference proteome</keyword>
<feature type="compositionally biased region" description="Low complexity" evidence="1">
    <location>
        <begin position="314"/>
        <end position="344"/>
    </location>
</feature>
<accession>A0AAD6YXX6</accession>
<evidence type="ECO:0000256" key="2">
    <source>
        <dbReference type="SAM" id="Phobius"/>
    </source>
</evidence>
<feature type="transmembrane region" description="Helical" evidence="2">
    <location>
        <begin position="86"/>
        <end position="113"/>
    </location>
</feature>
<dbReference type="Proteomes" id="UP001218218">
    <property type="component" value="Unassembled WGS sequence"/>
</dbReference>
<proteinExistence type="predicted"/>
<evidence type="ECO:0000256" key="1">
    <source>
        <dbReference type="SAM" id="MobiDB-lite"/>
    </source>
</evidence>
<feature type="transmembrane region" description="Helical" evidence="2">
    <location>
        <begin position="149"/>
        <end position="168"/>
    </location>
</feature>
<organism evidence="3 4">
    <name type="scientific">Mycena albidolilacea</name>
    <dbReference type="NCBI Taxonomy" id="1033008"/>
    <lineage>
        <taxon>Eukaryota</taxon>
        <taxon>Fungi</taxon>
        <taxon>Dikarya</taxon>
        <taxon>Basidiomycota</taxon>
        <taxon>Agaricomycotina</taxon>
        <taxon>Agaricomycetes</taxon>
        <taxon>Agaricomycetidae</taxon>
        <taxon>Agaricales</taxon>
        <taxon>Marasmiineae</taxon>
        <taxon>Mycenaceae</taxon>
        <taxon>Mycena</taxon>
    </lineage>
</organism>
<gene>
    <name evidence="3" type="ORF">DFH08DRAFT_996631</name>
</gene>
<sequence length="398" mass="43515">MSGSQEHVPSSFDNHQRDLVLGILIPGIVLSAMVLVAFAYTASQRRPRPHLHRVSFRLLVYAMVSKRVPGAFPPLIFLSHLCRPSFIFSATLIPIETLITGPISAAACTFAAFGSNASLLFSACMYFCMALNLQLVLVHGVNGLKMEKYHVLGSFLLVAVCSISPLAAGQFGPYNGVCWYSNPNPVTHMLWLVGTQSFWILLMASSELARTFGYFGQNDLFTARSVQRRAGPTVPAYNPAHQYGLLTLYPLLSCALNFSGAILYLYLVKHELNFRLRILDLCIFNARPLLYAVLAATDPSFIRAIGALRNPHLSAGSDSSQQSSSTAQSRSPRSRNTTPSSDTDGNQAEGGNLWTRHGGPQQIGACVHNTRTHRAPEHGIAPDSSVVEDHKDIIEFQI</sequence>
<feature type="region of interest" description="Disordered" evidence="1">
    <location>
        <begin position="313"/>
        <end position="364"/>
    </location>
</feature>
<keyword evidence="2" id="KW-0812">Transmembrane</keyword>
<evidence type="ECO:0000313" key="4">
    <source>
        <dbReference type="Proteomes" id="UP001218218"/>
    </source>
</evidence>
<keyword evidence="2" id="KW-1133">Transmembrane helix</keyword>
<comment type="caution">
    <text evidence="3">The sequence shown here is derived from an EMBL/GenBank/DDBJ whole genome shotgun (WGS) entry which is preliminary data.</text>
</comment>
<feature type="transmembrane region" description="Helical" evidence="2">
    <location>
        <begin position="20"/>
        <end position="43"/>
    </location>
</feature>
<protein>
    <recommendedName>
        <fullName evidence="5">G-protein coupled receptors family 2 profile 2 domain-containing protein</fullName>
    </recommendedName>
</protein>
<dbReference type="EMBL" id="JARIHO010000149">
    <property type="protein sequence ID" value="KAJ7300922.1"/>
    <property type="molecule type" value="Genomic_DNA"/>
</dbReference>
<keyword evidence="2" id="KW-0472">Membrane</keyword>
<name>A0AAD6YXX6_9AGAR</name>
<reference evidence="3" key="1">
    <citation type="submission" date="2023-03" db="EMBL/GenBank/DDBJ databases">
        <title>Massive genome expansion in bonnet fungi (Mycena s.s.) driven by repeated elements and novel gene families across ecological guilds.</title>
        <authorList>
            <consortium name="Lawrence Berkeley National Laboratory"/>
            <person name="Harder C.B."/>
            <person name="Miyauchi S."/>
            <person name="Viragh M."/>
            <person name="Kuo A."/>
            <person name="Thoen E."/>
            <person name="Andreopoulos B."/>
            <person name="Lu D."/>
            <person name="Skrede I."/>
            <person name="Drula E."/>
            <person name="Henrissat B."/>
            <person name="Morin E."/>
            <person name="Kohler A."/>
            <person name="Barry K."/>
            <person name="LaButti K."/>
            <person name="Morin E."/>
            <person name="Salamov A."/>
            <person name="Lipzen A."/>
            <person name="Mereny Z."/>
            <person name="Hegedus B."/>
            <person name="Baldrian P."/>
            <person name="Stursova M."/>
            <person name="Weitz H."/>
            <person name="Taylor A."/>
            <person name="Grigoriev I.V."/>
            <person name="Nagy L.G."/>
            <person name="Martin F."/>
            <person name="Kauserud H."/>
        </authorList>
    </citation>
    <scope>NUCLEOTIDE SEQUENCE</scope>
    <source>
        <strain evidence="3">CBHHK002</strain>
    </source>
</reference>